<keyword evidence="2" id="KW-0812">Transmembrane</keyword>
<gene>
    <name evidence="3" type="ORF">K7432_004398</name>
</gene>
<feature type="transmembrane region" description="Helical" evidence="2">
    <location>
        <begin position="153"/>
        <end position="175"/>
    </location>
</feature>
<feature type="compositionally biased region" description="Polar residues" evidence="1">
    <location>
        <begin position="251"/>
        <end position="263"/>
    </location>
</feature>
<feature type="transmembrane region" description="Helical" evidence="2">
    <location>
        <begin position="76"/>
        <end position="98"/>
    </location>
</feature>
<evidence type="ECO:0000256" key="2">
    <source>
        <dbReference type="SAM" id="Phobius"/>
    </source>
</evidence>
<dbReference type="Proteomes" id="UP001479436">
    <property type="component" value="Unassembled WGS sequence"/>
</dbReference>
<dbReference type="EMBL" id="JASJQH010000151">
    <property type="protein sequence ID" value="KAK9766484.1"/>
    <property type="molecule type" value="Genomic_DNA"/>
</dbReference>
<feature type="transmembrane region" description="Helical" evidence="2">
    <location>
        <begin position="18"/>
        <end position="39"/>
    </location>
</feature>
<sequence length="301" mass="32942">MSAITVTPDVIFQSNVNIMIAAIAIPIGLSNTIMSIKMLRKDKAFIFKLNLGQSVILLLSKIIQSVLILMNNQNCSFGILLAAITYYVSTMLIEVILITKAYYANMCSKTIAACGASIEVARLVVHVIILFYIQPVVTSLGSCFSLGTDLLFMLLVSAEGCLVIFLSGAFIGSLLRVSRIQTGGVYDALIKDGVIYVFSICIVIAVILLLILIGVAPAINGYFLDLGWALSSKLMTEQLWNSHHRRKERTQTFSPNSTHQTYNERGGKSYAHSLQSLTRDEANDNICLDSINTISVKPSFT</sequence>
<protein>
    <submittedName>
        <fullName evidence="3">Uncharacterized protein</fullName>
    </submittedName>
</protein>
<evidence type="ECO:0000256" key="1">
    <source>
        <dbReference type="SAM" id="MobiDB-lite"/>
    </source>
</evidence>
<organism evidence="3 4">
    <name type="scientific">Basidiobolus ranarum</name>
    <dbReference type="NCBI Taxonomy" id="34480"/>
    <lineage>
        <taxon>Eukaryota</taxon>
        <taxon>Fungi</taxon>
        <taxon>Fungi incertae sedis</taxon>
        <taxon>Zoopagomycota</taxon>
        <taxon>Entomophthoromycotina</taxon>
        <taxon>Basidiobolomycetes</taxon>
        <taxon>Basidiobolales</taxon>
        <taxon>Basidiobolaceae</taxon>
        <taxon>Basidiobolus</taxon>
    </lineage>
</organism>
<comment type="caution">
    <text evidence="3">The sequence shown here is derived from an EMBL/GenBank/DDBJ whole genome shotgun (WGS) entry which is preliminary data.</text>
</comment>
<feature type="region of interest" description="Disordered" evidence="1">
    <location>
        <begin position="246"/>
        <end position="266"/>
    </location>
</feature>
<keyword evidence="4" id="KW-1185">Reference proteome</keyword>
<reference evidence="3 4" key="1">
    <citation type="submission" date="2023-04" db="EMBL/GenBank/DDBJ databases">
        <title>Genome of Basidiobolus ranarum AG-B5.</title>
        <authorList>
            <person name="Stajich J.E."/>
            <person name="Carter-House D."/>
            <person name="Gryganskyi A."/>
        </authorList>
    </citation>
    <scope>NUCLEOTIDE SEQUENCE [LARGE SCALE GENOMIC DNA]</scope>
    <source>
        <strain evidence="3 4">AG-B5</strain>
    </source>
</reference>
<evidence type="ECO:0000313" key="3">
    <source>
        <dbReference type="EMBL" id="KAK9766484.1"/>
    </source>
</evidence>
<feature type="transmembrane region" description="Helical" evidence="2">
    <location>
        <begin position="195"/>
        <end position="219"/>
    </location>
</feature>
<feature type="transmembrane region" description="Helical" evidence="2">
    <location>
        <begin position="110"/>
        <end position="133"/>
    </location>
</feature>
<keyword evidence="2" id="KW-1133">Transmembrane helix</keyword>
<feature type="transmembrane region" description="Helical" evidence="2">
    <location>
        <begin position="51"/>
        <end position="70"/>
    </location>
</feature>
<name>A0ABR2WY92_9FUNG</name>
<accession>A0ABR2WY92</accession>
<keyword evidence="2" id="KW-0472">Membrane</keyword>
<proteinExistence type="predicted"/>
<evidence type="ECO:0000313" key="4">
    <source>
        <dbReference type="Proteomes" id="UP001479436"/>
    </source>
</evidence>